<dbReference type="Proteomes" id="UP000071641">
    <property type="component" value="Unassembled WGS sequence"/>
</dbReference>
<dbReference type="RefSeq" id="WP_062665228.1">
    <property type="nucleotide sequence ID" value="NZ_FIZX01000002.1"/>
</dbReference>
<dbReference type="AlphaFoldDB" id="A0A128F9M4"/>
<feature type="signal peptide" evidence="1">
    <location>
        <begin position="1"/>
        <end position="18"/>
    </location>
</feature>
<accession>A0A128F9M4</accession>
<dbReference type="InterPro" id="IPR011051">
    <property type="entry name" value="RmlC_Cupin_sf"/>
</dbReference>
<dbReference type="Pfam" id="PF07883">
    <property type="entry name" value="Cupin_2"/>
    <property type="match status" value="1"/>
</dbReference>
<keyword evidence="4" id="KW-1185">Reference proteome</keyword>
<proteinExistence type="predicted"/>
<reference evidence="4" key="1">
    <citation type="submission" date="2016-02" db="EMBL/GenBank/DDBJ databases">
        <authorList>
            <person name="Rodrigo-Torres Lidia"/>
            <person name="Arahal R.David."/>
        </authorList>
    </citation>
    <scope>NUCLEOTIDE SEQUENCE [LARGE SCALE GENOMIC DNA]</scope>
    <source>
        <strain evidence="4">CECT 9029</strain>
    </source>
</reference>
<feature type="domain" description="Cupin type-2" evidence="2">
    <location>
        <begin position="38"/>
        <end position="110"/>
    </location>
</feature>
<dbReference type="Gene3D" id="2.60.120.10">
    <property type="entry name" value="Jelly Rolls"/>
    <property type="match status" value="1"/>
</dbReference>
<feature type="chain" id="PRO_5007282205" evidence="1">
    <location>
        <begin position="19"/>
        <end position="114"/>
    </location>
</feature>
<dbReference type="SUPFAM" id="SSF51182">
    <property type="entry name" value="RmlC-like cupins"/>
    <property type="match status" value="1"/>
</dbReference>
<dbReference type="STRING" id="1796497.GCE9029_03560"/>
<dbReference type="InterPro" id="IPR013096">
    <property type="entry name" value="Cupin_2"/>
</dbReference>
<organism evidence="3 4">
    <name type="scientific">Grimontia celer</name>
    <dbReference type="NCBI Taxonomy" id="1796497"/>
    <lineage>
        <taxon>Bacteria</taxon>
        <taxon>Pseudomonadati</taxon>
        <taxon>Pseudomonadota</taxon>
        <taxon>Gammaproteobacteria</taxon>
        <taxon>Vibrionales</taxon>
        <taxon>Vibrionaceae</taxon>
        <taxon>Grimontia</taxon>
    </lineage>
</organism>
<gene>
    <name evidence="3" type="ORF">GCE9029_03560</name>
</gene>
<evidence type="ECO:0000313" key="4">
    <source>
        <dbReference type="Proteomes" id="UP000071641"/>
    </source>
</evidence>
<sequence>MKILLVTALLLTTFSGFAAEKGKTEHLLENDAVMAVRHTYPPGSESGMHGHDYPYRVVYVLEGGTAELVPDDSSKPTRTIEFMEGMTLYVPAATHNVRNVGTTPIRLLEVELKR</sequence>
<dbReference type="EMBL" id="FIZX01000002">
    <property type="protein sequence ID" value="CZF82981.1"/>
    <property type="molecule type" value="Genomic_DNA"/>
</dbReference>
<evidence type="ECO:0000313" key="3">
    <source>
        <dbReference type="EMBL" id="CZF82981.1"/>
    </source>
</evidence>
<name>A0A128F9M4_9GAMM</name>
<evidence type="ECO:0000259" key="2">
    <source>
        <dbReference type="Pfam" id="PF07883"/>
    </source>
</evidence>
<protein>
    <submittedName>
        <fullName evidence="3">Cupin domain protein</fullName>
    </submittedName>
</protein>
<keyword evidence="1" id="KW-0732">Signal</keyword>
<dbReference type="InterPro" id="IPR014710">
    <property type="entry name" value="RmlC-like_jellyroll"/>
</dbReference>
<evidence type="ECO:0000256" key="1">
    <source>
        <dbReference type="SAM" id="SignalP"/>
    </source>
</evidence>